<keyword evidence="2" id="KW-1185">Reference proteome</keyword>
<dbReference type="RefSeq" id="WP_311349520.1">
    <property type="nucleotide sequence ID" value="NZ_JAVRHR010000001.1"/>
</dbReference>
<organism evidence="1 2">
    <name type="scientific">Croceitalea rosinachiae</name>
    <dbReference type="NCBI Taxonomy" id="3075596"/>
    <lineage>
        <taxon>Bacteria</taxon>
        <taxon>Pseudomonadati</taxon>
        <taxon>Bacteroidota</taxon>
        <taxon>Flavobacteriia</taxon>
        <taxon>Flavobacteriales</taxon>
        <taxon>Flavobacteriaceae</taxon>
        <taxon>Croceitalea</taxon>
    </lineage>
</organism>
<evidence type="ECO:0000313" key="1">
    <source>
        <dbReference type="EMBL" id="MDT0605957.1"/>
    </source>
</evidence>
<accession>A0ABU3A8U2</accession>
<name>A0ABU3A8U2_9FLAO</name>
<gene>
    <name evidence="1" type="ORF">RM706_02900</name>
</gene>
<evidence type="ECO:0000313" key="2">
    <source>
        <dbReference type="Proteomes" id="UP001255246"/>
    </source>
</evidence>
<proteinExistence type="predicted"/>
<dbReference type="EMBL" id="JAVRHR010000001">
    <property type="protein sequence ID" value="MDT0605957.1"/>
    <property type="molecule type" value="Genomic_DNA"/>
</dbReference>
<protein>
    <recommendedName>
        <fullName evidence="3">Lipoprotein</fullName>
    </recommendedName>
</protein>
<reference evidence="1 2" key="1">
    <citation type="submission" date="2023-09" db="EMBL/GenBank/DDBJ databases">
        <authorList>
            <person name="Rey-Velasco X."/>
        </authorList>
    </citation>
    <scope>NUCLEOTIDE SEQUENCE [LARGE SCALE GENOMIC DNA]</scope>
    <source>
        <strain evidence="1 2">F388</strain>
    </source>
</reference>
<evidence type="ECO:0008006" key="3">
    <source>
        <dbReference type="Google" id="ProtNLM"/>
    </source>
</evidence>
<dbReference type="Proteomes" id="UP001255246">
    <property type="component" value="Unassembled WGS sequence"/>
</dbReference>
<comment type="caution">
    <text evidence="1">The sequence shown here is derived from an EMBL/GenBank/DDBJ whole genome shotgun (WGS) entry which is preliminary data.</text>
</comment>
<sequence>MITIQVFLGCNRARREPILSTTIPEIDKKREPKILTAFFGLDNALNQRSRLLYKDAPDQDGMPLVFSHELDPSTLESSDFQVTTQSGQVFQVEYATLLPANEEFELRTVLLIGEYGNHPDNPPVSVTIIGDLMSRTGFNFKGQTIKVIPLEEGPILSYAEYFTFDQDYPYIEEGRGCDCPLEETQLVVKAVWSGGVRATNGDELGLNELNDFEVTLVQEADTLIVTPFLFADLEDNDNNIDLCLIESGTPLKLKVNKNVTIDPRGDKNPKTQIEIKSRW</sequence>